<evidence type="ECO:0000256" key="1">
    <source>
        <dbReference type="SAM" id="Phobius"/>
    </source>
</evidence>
<dbReference type="AlphaFoldDB" id="A0AAW2ZPW9"/>
<organism evidence="2 3">
    <name type="scientific">Acrasis kona</name>
    <dbReference type="NCBI Taxonomy" id="1008807"/>
    <lineage>
        <taxon>Eukaryota</taxon>
        <taxon>Discoba</taxon>
        <taxon>Heterolobosea</taxon>
        <taxon>Tetramitia</taxon>
        <taxon>Eutetramitia</taxon>
        <taxon>Acrasidae</taxon>
        <taxon>Acrasis</taxon>
    </lineage>
</organism>
<evidence type="ECO:0000313" key="2">
    <source>
        <dbReference type="EMBL" id="KAL0491469.1"/>
    </source>
</evidence>
<feature type="transmembrane region" description="Helical" evidence="1">
    <location>
        <begin position="261"/>
        <end position="284"/>
    </location>
</feature>
<keyword evidence="1" id="KW-0472">Membrane</keyword>
<dbReference type="InterPro" id="IPR045122">
    <property type="entry name" value="Csc1-like"/>
</dbReference>
<reference evidence="2 3" key="1">
    <citation type="submission" date="2024-03" db="EMBL/GenBank/DDBJ databases">
        <title>The Acrasis kona genome and developmental transcriptomes reveal deep origins of eukaryotic multicellular pathways.</title>
        <authorList>
            <person name="Sheikh S."/>
            <person name="Fu C.-J."/>
            <person name="Brown M.W."/>
            <person name="Baldauf S.L."/>
        </authorList>
    </citation>
    <scope>NUCLEOTIDE SEQUENCE [LARGE SCALE GENOMIC DNA]</scope>
    <source>
        <strain evidence="2 3">ATCC MYA-3509</strain>
    </source>
</reference>
<gene>
    <name evidence="2" type="ORF">AKO1_000891</name>
</gene>
<dbReference type="PANTHER" id="PTHR13018">
    <property type="entry name" value="PROBABLE MEMBRANE PROTEIN DUF221-RELATED"/>
    <property type="match status" value="1"/>
</dbReference>
<feature type="transmembrane region" description="Helical" evidence="1">
    <location>
        <begin position="12"/>
        <end position="34"/>
    </location>
</feature>
<feature type="transmembrane region" description="Helical" evidence="1">
    <location>
        <begin position="393"/>
        <end position="421"/>
    </location>
</feature>
<proteinExistence type="predicted"/>
<keyword evidence="3" id="KW-1185">Reference proteome</keyword>
<dbReference type="EMBL" id="JAOPGA020001808">
    <property type="protein sequence ID" value="KAL0491469.1"/>
    <property type="molecule type" value="Genomic_DNA"/>
</dbReference>
<feature type="transmembrane region" description="Helical" evidence="1">
    <location>
        <begin position="442"/>
        <end position="465"/>
    </location>
</feature>
<feature type="transmembrane region" description="Helical" evidence="1">
    <location>
        <begin position="305"/>
        <end position="324"/>
    </location>
</feature>
<keyword evidence="1 2" id="KW-0812">Transmembrane</keyword>
<evidence type="ECO:0000313" key="3">
    <source>
        <dbReference type="Proteomes" id="UP001431209"/>
    </source>
</evidence>
<feature type="transmembrane region" description="Helical" evidence="1">
    <location>
        <begin position="205"/>
        <end position="225"/>
    </location>
</feature>
<feature type="transmembrane region" description="Helical" evidence="1">
    <location>
        <begin position="485"/>
        <end position="506"/>
    </location>
</feature>
<protein>
    <submittedName>
        <fullName evidence="2">9 TM domain-containing transmembrane protein</fullName>
    </submittedName>
</protein>
<comment type="caution">
    <text evidence="2">The sequence shown here is derived from an EMBL/GenBank/DDBJ whole genome shotgun (WGS) entry which is preliminary data.</text>
</comment>
<accession>A0AAW2ZPW9</accession>
<name>A0AAW2ZPW9_9EUKA</name>
<keyword evidence="1" id="KW-1133">Transmembrane helix</keyword>
<dbReference type="Proteomes" id="UP001431209">
    <property type="component" value="Unassembled WGS sequence"/>
</dbReference>
<dbReference type="GO" id="GO:0005886">
    <property type="term" value="C:plasma membrane"/>
    <property type="evidence" value="ECO:0007669"/>
    <property type="project" value="TreeGrafter"/>
</dbReference>
<dbReference type="GO" id="GO:0005227">
    <property type="term" value="F:calcium-activated cation channel activity"/>
    <property type="evidence" value="ECO:0007669"/>
    <property type="project" value="InterPro"/>
</dbReference>
<dbReference type="PANTHER" id="PTHR13018:SF5">
    <property type="entry name" value="RE44586P"/>
    <property type="match status" value="1"/>
</dbReference>
<sequence length="579" mass="65215">MASLTPFEGHTLAHVIIMCFYPLVGLISLCLVAGTDALSIRKVSPKFQTLLVTDIEKVSVLVSREENDEPAIRDITPLTQMEAKIKSHFEQYGAVCDVHIALELGQIEELLEEKELAEICCNGEKDEQALSNIRKRIMDTIFKNNSSIESMSAAFVLFEDASYVQDAIKFEKKYRIEKAMEPFDIFWTTLDTLIGRKVIWRIMMAVLNIIIMACILAIVIVFVAYEGYYGIADFSHYLRASSLLALTDERLRKNTSFLLDLIPIGLPILISILNEFLTIATELLTRGEKHKMKSTYMRSYAIKTMFYMILLSVIFPFLFDAIIARSNRDLFYINGGVRMLAFLVSQTFFSKGLSMIIEIVTTTIRFVLARIYGSRRILKTKVDLVSSCARNVMIATMLFSFGGLIPMIWIPGMLFYIFQLLPDLILPRVIRREVSRSASRRVVMFMGYAVSLSAIICPLITINLLSVFQPTSGTKLSATAYRAAVAVYSALVLFVSGLTLLMWNIIGNRYERSAKRLGLSGSDVKSKYYLNRATGSFCTLAAAKAFNPIMFSYPEDKTDYALSPISPMYPQSAPILQSE</sequence>